<evidence type="ECO:0000313" key="13">
    <source>
        <dbReference type="Proteomes" id="UP000064893"/>
    </source>
</evidence>
<evidence type="ECO:0000256" key="5">
    <source>
        <dbReference type="ARBA" id="ARBA00023122"/>
    </source>
</evidence>
<evidence type="ECO:0000256" key="1">
    <source>
        <dbReference type="ARBA" id="ARBA00004141"/>
    </source>
</evidence>
<sequence length="350" mass="39534">MGLLILYLFIAIGISFLCSILEAVLLSTPESYIEILMTEKRGGAENLKKLKNAIDRPLSAILSINTIAHTIGAAGVGAQATKVFGEVYFGLVSAVLTLLILVLSEIIPKTIGATYWRSLALLSVPVIKVFMYVAYPFVVLSERITRIIAKRGQAYTFSRQDLSTMASIGYKEGVIGKDESYFIYNLMKLRDVSVEDIMTPRTVMVSVPESITTSEFFKQIDELYFSRIPVYQGNKENITGYVLKGDILERVAKDQHDVKIESLKREITKVYERIPVPRVFQLMMKKNDLIALVIDEYGGTEGIVTMEDIIETLTGIEIVDEKDTHVDYQKLAREIWKKRLNENRNRIIDD</sequence>
<dbReference type="KEGG" id="blq:L21SP5_02673"/>
<dbReference type="InterPro" id="IPR000644">
    <property type="entry name" value="CBS_dom"/>
</dbReference>
<dbReference type="EMBL" id="CP013118">
    <property type="protein sequence ID" value="ALO16296.1"/>
    <property type="molecule type" value="Genomic_DNA"/>
</dbReference>
<dbReference type="PROSITE" id="PS51846">
    <property type="entry name" value="CNNM"/>
    <property type="match status" value="1"/>
</dbReference>
<dbReference type="InterPro" id="IPR044751">
    <property type="entry name" value="Ion_transp-like_CBS"/>
</dbReference>
<feature type="transmembrane region" description="Helical" evidence="9">
    <location>
        <begin position="87"/>
        <end position="107"/>
    </location>
</feature>
<keyword evidence="4 8" id="KW-1133">Transmembrane helix</keyword>
<dbReference type="Proteomes" id="UP000064893">
    <property type="component" value="Chromosome"/>
</dbReference>
<proteinExistence type="predicted"/>
<dbReference type="SUPFAM" id="SSF54631">
    <property type="entry name" value="CBS-domain pair"/>
    <property type="match status" value="1"/>
</dbReference>
<dbReference type="GO" id="GO:0005886">
    <property type="term" value="C:plasma membrane"/>
    <property type="evidence" value="ECO:0007669"/>
    <property type="project" value="TreeGrafter"/>
</dbReference>
<reference evidence="12 13" key="1">
    <citation type="submission" date="2015-11" db="EMBL/GenBank/DDBJ databases">
        <title>Description and complete genome sequence of a novel strain predominating in hypersaline microbial mats and representing a new family of the Bacteriodetes phylum.</title>
        <authorList>
            <person name="Spring S."/>
            <person name="Bunk B."/>
            <person name="Sproer C."/>
            <person name="Klenk H.-P."/>
        </authorList>
    </citation>
    <scope>NUCLEOTIDE SEQUENCE [LARGE SCALE GENOMIC DNA]</scope>
    <source>
        <strain evidence="12 13">L21-Spi-D4</strain>
    </source>
</reference>
<dbReference type="STRING" id="1307839.L21SP5_02673"/>
<evidence type="ECO:0000259" key="11">
    <source>
        <dbReference type="PROSITE" id="PS51846"/>
    </source>
</evidence>
<evidence type="ECO:0000256" key="8">
    <source>
        <dbReference type="PROSITE-ProRule" id="PRU01193"/>
    </source>
</evidence>
<keyword evidence="6 8" id="KW-0472">Membrane</keyword>
<dbReference type="Pfam" id="PF01595">
    <property type="entry name" value="CNNM"/>
    <property type="match status" value="1"/>
</dbReference>
<dbReference type="RefSeq" id="WP_057953682.1">
    <property type="nucleotide sequence ID" value="NZ_CP013118.1"/>
</dbReference>
<comment type="subcellular location">
    <subcellularLocation>
        <location evidence="1">Membrane</location>
        <topology evidence="1">Multi-pass membrane protein</topology>
    </subcellularLocation>
</comment>
<evidence type="ECO:0000256" key="9">
    <source>
        <dbReference type="SAM" id="Phobius"/>
    </source>
</evidence>
<dbReference type="SMART" id="SM00116">
    <property type="entry name" value="CBS"/>
    <property type="match status" value="2"/>
</dbReference>
<keyword evidence="5 7" id="KW-0129">CBS domain</keyword>
<dbReference type="OrthoDB" id="9798188at2"/>
<evidence type="ECO:0000256" key="4">
    <source>
        <dbReference type="ARBA" id="ARBA00022989"/>
    </source>
</evidence>
<feature type="transmembrane region" description="Helical" evidence="9">
    <location>
        <begin position="119"/>
        <end position="138"/>
    </location>
</feature>
<accession>A0A0S2I1M7</accession>
<organism evidence="12 13">
    <name type="scientific">Salinivirga cyanobacteriivorans</name>
    <dbReference type="NCBI Taxonomy" id="1307839"/>
    <lineage>
        <taxon>Bacteria</taxon>
        <taxon>Pseudomonadati</taxon>
        <taxon>Bacteroidota</taxon>
        <taxon>Bacteroidia</taxon>
        <taxon>Bacteroidales</taxon>
        <taxon>Salinivirgaceae</taxon>
        <taxon>Salinivirga</taxon>
    </lineage>
</organism>
<gene>
    <name evidence="12" type="primary">tlyC_2</name>
    <name evidence="12" type="ORF">L21SP5_02673</name>
</gene>
<evidence type="ECO:0000256" key="2">
    <source>
        <dbReference type="ARBA" id="ARBA00022692"/>
    </source>
</evidence>
<dbReference type="CDD" id="cd04590">
    <property type="entry name" value="CBS_pair_CorC_HlyC_assoc"/>
    <property type="match status" value="1"/>
</dbReference>
<dbReference type="AlphaFoldDB" id="A0A0S2I1M7"/>
<feature type="domain" description="CBS" evidence="10">
    <location>
        <begin position="198"/>
        <end position="258"/>
    </location>
</feature>
<dbReference type="PANTHER" id="PTHR22777:SF4">
    <property type="entry name" value="UPF0053 PROTEIN SLL1254"/>
    <property type="match status" value="1"/>
</dbReference>
<dbReference type="PANTHER" id="PTHR22777">
    <property type="entry name" value="HEMOLYSIN-RELATED"/>
    <property type="match status" value="1"/>
</dbReference>
<feature type="transmembrane region" description="Helical" evidence="9">
    <location>
        <begin position="6"/>
        <end position="27"/>
    </location>
</feature>
<evidence type="ECO:0000259" key="10">
    <source>
        <dbReference type="PROSITE" id="PS51371"/>
    </source>
</evidence>
<evidence type="ECO:0000313" key="12">
    <source>
        <dbReference type="EMBL" id="ALO16296.1"/>
    </source>
</evidence>
<keyword evidence="13" id="KW-1185">Reference proteome</keyword>
<dbReference type="Gene3D" id="3.10.580.10">
    <property type="entry name" value="CBS-domain"/>
    <property type="match status" value="1"/>
</dbReference>
<name>A0A0S2I1M7_9BACT</name>
<feature type="domain" description="CNNM transmembrane" evidence="11">
    <location>
        <begin position="1"/>
        <end position="179"/>
    </location>
</feature>
<dbReference type="InterPro" id="IPR002550">
    <property type="entry name" value="CNNM"/>
</dbReference>
<dbReference type="Pfam" id="PF00571">
    <property type="entry name" value="CBS"/>
    <property type="match status" value="2"/>
</dbReference>
<feature type="domain" description="CBS" evidence="10">
    <location>
        <begin position="263"/>
        <end position="321"/>
    </location>
</feature>
<dbReference type="PROSITE" id="PS51371">
    <property type="entry name" value="CBS"/>
    <property type="match status" value="2"/>
</dbReference>
<keyword evidence="2 8" id="KW-0812">Transmembrane</keyword>
<evidence type="ECO:0000256" key="6">
    <source>
        <dbReference type="ARBA" id="ARBA00023136"/>
    </source>
</evidence>
<keyword evidence="3" id="KW-0677">Repeat</keyword>
<dbReference type="InterPro" id="IPR046342">
    <property type="entry name" value="CBS_dom_sf"/>
</dbReference>
<protein>
    <submittedName>
        <fullName evidence="12">Hemolysin C</fullName>
    </submittedName>
</protein>
<evidence type="ECO:0000256" key="3">
    <source>
        <dbReference type="ARBA" id="ARBA00022737"/>
    </source>
</evidence>
<feature type="transmembrane region" description="Helical" evidence="9">
    <location>
        <begin position="58"/>
        <end position="81"/>
    </location>
</feature>
<evidence type="ECO:0000256" key="7">
    <source>
        <dbReference type="PROSITE-ProRule" id="PRU00703"/>
    </source>
</evidence>